<dbReference type="SMART" id="SM00886">
    <property type="entry name" value="Dabb"/>
    <property type="match status" value="1"/>
</dbReference>
<dbReference type="SUPFAM" id="SSF54909">
    <property type="entry name" value="Dimeric alpha+beta barrel"/>
    <property type="match status" value="1"/>
</dbReference>
<protein>
    <recommendedName>
        <fullName evidence="1">Stress-response A/B barrel domain-containing protein</fullName>
    </recommendedName>
</protein>
<dbReference type="PROSITE" id="PS51502">
    <property type="entry name" value="S_R_A_B_BARREL"/>
    <property type="match status" value="1"/>
</dbReference>
<organism evidence="2 3">
    <name type="scientific">Suillus plorans</name>
    <dbReference type="NCBI Taxonomy" id="116603"/>
    <lineage>
        <taxon>Eukaryota</taxon>
        <taxon>Fungi</taxon>
        <taxon>Dikarya</taxon>
        <taxon>Basidiomycota</taxon>
        <taxon>Agaricomycotina</taxon>
        <taxon>Agaricomycetes</taxon>
        <taxon>Agaricomycetidae</taxon>
        <taxon>Boletales</taxon>
        <taxon>Suillineae</taxon>
        <taxon>Suillaceae</taxon>
        <taxon>Suillus</taxon>
    </lineage>
</organism>
<evidence type="ECO:0000259" key="1">
    <source>
        <dbReference type="PROSITE" id="PS51502"/>
    </source>
</evidence>
<dbReference type="AlphaFoldDB" id="A0A9P7APU9"/>
<dbReference type="GeneID" id="64600476"/>
<dbReference type="Pfam" id="PF07876">
    <property type="entry name" value="Dabb"/>
    <property type="match status" value="1"/>
</dbReference>
<dbReference type="Proteomes" id="UP000719766">
    <property type="component" value="Unassembled WGS sequence"/>
</dbReference>
<reference evidence="2" key="1">
    <citation type="journal article" date="2020" name="New Phytol.">
        <title>Comparative genomics reveals dynamic genome evolution in host specialist ectomycorrhizal fungi.</title>
        <authorList>
            <person name="Lofgren L.A."/>
            <person name="Nguyen N.H."/>
            <person name="Vilgalys R."/>
            <person name="Ruytinx J."/>
            <person name="Liao H.L."/>
            <person name="Branco S."/>
            <person name="Kuo A."/>
            <person name="LaButti K."/>
            <person name="Lipzen A."/>
            <person name="Andreopoulos W."/>
            <person name="Pangilinan J."/>
            <person name="Riley R."/>
            <person name="Hundley H."/>
            <person name="Na H."/>
            <person name="Barry K."/>
            <person name="Grigoriev I.V."/>
            <person name="Stajich J.E."/>
            <person name="Kennedy P.G."/>
        </authorList>
    </citation>
    <scope>NUCLEOTIDE SEQUENCE</scope>
    <source>
        <strain evidence="2">S12</strain>
    </source>
</reference>
<gene>
    <name evidence="2" type="ORF">HD556DRAFT_1443995</name>
</gene>
<dbReference type="InterPro" id="IPR013097">
    <property type="entry name" value="Dabb"/>
</dbReference>
<dbReference type="OrthoDB" id="42919at2759"/>
<dbReference type="Gene3D" id="3.30.70.100">
    <property type="match status" value="1"/>
</dbReference>
<comment type="caution">
    <text evidence="2">The sequence shown here is derived from an EMBL/GenBank/DDBJ whole genome shotgun (WGS) entry which is preliminary data.</text>
</comment>
<keyword evidence="3" id="KW-1185">Reference proteome</keyword>
<dbReference type="EMBL" id="JABBWE010000033">
    <property type="protein sequence ID" value="KAG1792914.1"/>
    <property type="molecule type" value="Genomic_DNA"/>
</dbReference>
<dbReference type="RefSeq" id="XP_041159451.1">
    <property type="nucleotide sequence ID" value="XM_041306712.1"/>
</dbReference>
<accession>A0A9P7APU9</accession>
<feature type="domain" description="Stress-response A/B barrel" evidence="1">
    <location>
        <begin position="3"/>
        <end position="96"/>
    </location>
</feature>
<sequence length="117" mass="13473">MTIYNIVLYKFKSEATPEQREYVKELIKELPSRISALQSVITGEKVLHPLDHGYDMGAIFLFENKEKLDEFRPHQAHTDYRALSSPYLEGAYINAANRLDHIAGKLPDKMVFDMETA</sequence>
<proteinExistence type="predicted"/>
<evidence type="ECO:0000313" key="2">
    <source>
        <dbReference type="EMBL" id="KAG1792914.1"/>
    </source>
</evidence>
<name>A0A9P7APU9_9AGAM</name>
<evidence type="ECO:0000313" key="3">
    <source>
        <dbReference type="Proteomes" id="UP000719766"/>
    </source>
</evidence>
<dbReference type="InterPro" id="IPR011008">
    <property type="entry name" value="Dimeric_a/b-barrel"/>
</dbReference>